<dbReference type="AlphaFoldDB" id="A0A6C0GCP0"/>
<evidence type="ECO:0000313" key="3">
    <source>
        <dbReference type="Proteomes" id="UP000480178"/>
    </source>
</evidence>
<dbReference type="KEGG" id="rhoz:GXP67_03110"/>
<keyword evidence="1" id="KW-0472">Membrane</keyword>
<dbReference type="Proteomes" id="UP000480178">
    <property type="component" value="Chromosome"/>
</dbReference>
<sequence length="62" mass="6480">MGPKSIVGIILIVIGIAGLIIGVFGIFSKNLTNQSPWIFAILGFVFFTSGIGLLKSVGNQNS</sequence>
<feature type="transmembrane region" description="Helical" evidence="1">
    <location>
        <begin position="6"/>
        <end position="27"/>
    </location>
</feature>
<dbReference type="EMBL" id="CP048222">
    <property type="protein sequence ID" value="QHT65726.1"/>
    <property type="molecule type" value="Genomic_DNA"/>
</dbReference>
<keyword evidence="3" id="KW-1185">Reference proteome</keyword>
<proteinExistence type="predicted"/>
<name>A0A6C0GCP0_9BACT</name>
<keyword evidence="1" id="KW-0812">Transmembrane</keyword>
<reference evidence="2 3" key="1">
    <citation type="submission" date="2020-01" db="EMBL/GenBank/DDBJ databases">
        <authorList>
            <person name="Kim M.K."/>
        </authorList>
    </citation>
    <scope>NUCLEOTIDE SEQUENCE [LARGE SCALE GENOMIC DNA]</scope>
    <source>
        <strain evidence="2 3">172606-1</strain>
    </source>
</reference>
<organism evidence="2 3">
    <name type="scientific">Rhodocytophaga rosea</name>
    <dbReference type="NCBI Taxonomy" id="2704465"/>
    <lineage>
        <taxon>Bacteria</taxon>
        <taxon>Pseudomonadati</taxon>
        <taxon>Bacteroidota</taxon>
        <taxon>Cytophagia</taxon>
        <taxon>Cytophagales</taxon>
        <taxon>Rhodocytophagaceae</taxon>
        <taxon>Rhodocytophaga</taxon>
    </lineage>
</organism>
<protein>
    <submittedName>
        <fullName evidence="2">Uncharacterized protein</fullName>
    </submittedName>
</protein>
<dbReference type="RefSeq" id="WP_162441806.1">
    <property type="nucleotide sequence ID" value="NZ_CP048222.1"/>
</dbReference>
<feature type="transmembrane region" description="Helical" evidence="1">
    <location>
        <begin position="36"/>
        <end position="54"/>
    </location>
</feature>
<evidence type="ECO:0000313" key="2">
    <source>
        <dbReference type="EMBL" id="QHT65726.1"/>
    </source>
</evidence>
<accession>A0A6C0GCP0</accession>
<keyword evidence="1" id="KW-1133">Transmembrane helix</keyword>
<gene>
    <name evidence="2" type="ORF">GXP67_03110</name>
</gene>
<evidence type="ECO:0000256" key="1">
    <source>
        <dbReference type="SAM" id="Phobius"/>
    </source>
</evidence>